<evidence type="ECO:0000313" key="1">
    <source>
        <dbReference type="EMBL" id="MEQ2249393.1"/>
    </source>
</evidence>
<dbReference type="SUPFAM" id="SSF48726">
    <property type="entry name" value="Immunoglobulin"/>
    <property type="match status" value="1"/>
</dbReference>
<protein>
    <submittedName>
        <fullName evidence="1">Uncharacterized protein</fullName>
    </submittedName>
</protein>
<accession>A0ABV0UW40</accession>
<name>A0ABV0UW40_9TELE</name>
<reference evidence="1 2" key="1">
    <citation type="submission" date="2021-06" db="EMBL/GenBank/DDBJ databases">
        <authorList>
            <person name="Palmer J.M."/>
        </authorList>
    </citation>
    <scope>NUCLEOTIDE SEQUENCE [LARGE SCALE GENOMIC DNA]</scope>
    <source>
        <strain evidence="2">if_2019</strain>
        <tissue evidence="1">Muscle</tissue>
    </source>
</reference>
<dbReference type="Proteomes" id="UP001482620">
    <property type="component" value="Unassembled WGS sequence"/>
</dbReference>
<keyword evidence="2" id="KW-1185">Reference proteome</keyword>
<organism evidence="1 2">
    <name type="scientific">Ilyodon furcidens</name>
    <name type="common">goldbreast splitfin</name>
    <dbReference type="NCBI Taxonomy" id="33524"/>
    <lineage>
        <taxon>Eukaryota</taxon>
        <taxon>Metazoa</taxon>
        <taxon>Chordata</taxon>
        <taxon>Craniata</taxon>
        <taxon>Vertebrata</taxon>
        <taxon>Euteleostomi</taxon>
        <taxon>Actinopterygii</taxon>
        <taxon>Neopterygii</taxon>
        <taxon>Teleostei</taxon>
        <taxon>Neoteleostei</taxon>
        <taxon>Acanthomorphata</taxon>
        <taxon>Ovalentaria</taxon>
        <taxon>Atherinomorphae</taxon>
        <taxon>Cyprinodontiformes</taxon>
        <taxon>Goodeidae</taxon>
        <taxon>Ilyodon</taxon>
    </lineage>
</organism>
<gene>
    <name evidence="1" type="ORF">ILYODFUR_028698</name>
</gene>
<dbReference type="EMBL" id="JAHRIQ010085063">
    <property type="protein sequence ID" value="MEQ2249393.1"/>
    <property type="molecule type" value="Genomic_DNA"/>
</dbReference>
<comment type="caution">
    <text evidence="1">The sequence shown here is derived from an EMBL/GenBank/DDBJ whole genome shotgun (WGS) entry which is preliminary data.</text>
</comment>
<proteinExistence type="predicted"/>
<sequence length="160" mass="17809">MLEGSIHVKVMRAMKKMASVSAVSLFLVCCFAVVSKGCDQFAATGQSFNVPLGYELKPTDALKWKFKDKTIFHKKQEKVLVKKSDVNADGSLKLTNLKKDQEGVYIPEVFDKDGKSQTMKKTYLCVLDPVKKPTINVLCSDPEVIFTCSHDQVRVSPGFV</sequence>
<dbReference type="Gene3D" id="2.60.40.10">
    <property type="entry name" value="Immunoglobulins"/>
    <property type="match status" value="1"/>
</dbReference>
<dbReference type="InterPro" id="IPR036179">
    <property type="entry name" value="Ig-like_dom_sf"/>
</dbReference>
<dbReference type="InterPro" id="IPR013783">
    <property type="entry name" value="Ig-like_fold"/>
</dbReference>
<evidence type="ECO:0000313" key="2">
    <source>
        <dbReference type="Proteomes" id="UP001482620"/>
    </source>
</evidence>